<organism evidence="10 11">
    <name type="scientific">Corynebacterium pygosceleis</name>
    <dbReference type="NCBI Taxonomy" id="2800406"/>
    <lineage>
        <taxon>Bacteria</taxon>
        <taxon>Bacillati</taxon>
        <taxon>Actinomycetota</taxon>
        <taxon>Actinomycetes</taxon>
        <taxon>Mycobacteriales</taxon>
        <taxon>Corynebacteriaceae</taxon>
        <taxon>Corynebacterium</taxon>
    </lineage>
</organism>
<keyword evidence="12" id="KW-1185">Reference proteome</keyword>
<keyword evidence="1 5" id="KW-0699">rRNA-binding</keyword>
<dbReference type="InterPro" id="IPR020930">
    <property type="entry name" value="Ribosomal_uL5_bac-type"/>
</dbReference>
<name>A0A9Q4CB72_9CORY</name>
<dbReference type="InterPro" id="IPR001021">
    <property type="entry name" value="Ribosomal_bL25_long"/>
</dbReference>
<comment type="caution">
    <text evidence="10">The sequence shown here is derived from an EMBL/GenBank/DDBJ whole genome shotgun (WGS) entry which is preliminary data.</text>
</comment>
<feature type="domain" description="Large ribosomal subunit protein bL25 beta" evidence="8">
    <location>
        <begin position="104"/>
        <end position="183"/>
    </location>
</feature>
<dbReference type="GO" id="GO:0022625">
    <property type="term" value="C:cytosolic large ribosomal subunit"/>
    <property type="evidence" value="ECO:0007669"/>
    <property type="project" value="TreeGrafter"/>
</dbReference>
<dbReference type="HAMAP" id="MF_01334">
    <property type="entry name" value="Ribosomal_bL25_CTC"/>
    <property type="match status" value="1"/>
</dbReference>
<dbReference type="NCBIfam" id="NF004131">
    <property type="entry name" value="PRK05618.2-1"/>
    <property type="match status" value="1"/>
</dbReference>
<dbReference type="NCBIfam" id="TIGR00731">
    <property type="entry name" value="bL25_bact_ctc"/>
    <property type="match status" value="1"/>
</dbReference>
<dbReference type="PANTHER" id="PTHR33284:SF1">
    <property type="entry name" value="RIBOSOMAL PROTEIN L25_GLN-TRNA SYNTHETASE, ANTI-CODON-BINDING DOMAIN-CONTAINING PROTEIN"/>
    <property type="match status" value="1"/>
</dbReference>
<evidence type="ECO:0000256" key="2">
    <source>
        <dbReference type="ARBA" id="ARBA00022884"/>
    </source>
</evidence>
<dbReference type="CDD" id="cd00495">
    <property type="entry name" value="Ribosomal_L25_TL5_CTC"/>
    <property type="match status" value="1"/>
</dbReference>
<keyword evidence="2 5" id="KW-0694">RNA-binding</keyword>
<dbReference type="SUPFAM" id="SSF50715">
    <property type="entry name" value="Ribosomal protein L25-like"/>
    <property type="match status" value="1"/>
</dbReference>
<feature type="compositionally biased region" description="Acidic residues" evidence="6">
    <location>
        <begin position="182"/>
        <end position="208"/>
    </location>
</feature>
<feature type="compositionally biased region" description="Polar residues" evidence="6">
    <location>
        <begin position="209"/>
        <end position="218"/>
    </location>
</feature>
<accession>A0A9Q4CB72</accession>
<dbReference type="InterPro" id="IPR029751">
    <property type="entry name" value="Ribosomal_L25_dom"/>
</dbReference>
<dbReference type="GO" id="GO:0006412">
    <property type="term" value="P:translation"/>
    <property type="evidence" value="ECO:0007669"/>
    <property type="project" value="UniProtKB-UniRule"/>
</dbReference>
<dbReference type="Proteomes" id="UP001081709">
    <property type="component" value="Unassembled WGS sequence"/>
</dbReference>
<evidence type="ECO:0000259" key="8">
    <source>
        <dbReference type="Pfam" id="PF14693"/>
    </source>
</evidence>
<evidence type="ECO:0000256" key="5">
    <source>
        <dbReference type="HAMAP-Rule" id="MF_01334"/>
    </source>
</evidence>
<dbReference type="EMBL" id="JAPMKV010000002">
    <property type="protein sequence ID" value="MCX7444366.1"/>
    <property type="molecule type" value="Genomic_DNA"/>
</dbReference>
<dbReference type="InterPro" id="IPR020056">
    <property type="entry name" value="Rbsml_bL25/Gln-tRNA_synth_N"/>
</dbReference>
<dbReference type="InterPro" id="IPR037121">
    <property type="entry name" value="Ribosomal_bL25_C"/>
</dbReference>
<dbReference type="GO" id="GO:0003735">
    <property type="term" value="F:structural constituent of ribosome"/>
    <property type="evidence" value="ECO:0007669"/>
    <property type="project" value="InterPro"/>
</dbReference>
<evidence type="ECO:0000259" key="7">
    <source>
        <dbReference type="Pfam" id="PF01386"/>
    </source>
</evidence>
<comment type="subunit">
    <text evidence="5">Part of the 50S ribosomal subunit; part of the 5S rRNA/L5/L18/L25 subcomplex. Contacts the 5S rRNA. Binds to the 5S rRNA independently of L5 and L18.</text>
</comment>
<evidence type="ECO:0000313" key="9">
    <source>
        <dbReference type="EMBL" id="MCX7444366.1"/>
    </source>
</evidence>
<dbReference type="EMBL" id="JAPMKU010000003">
    <property type="protein sequence ID" value="MCX7468795.1"/>
    <property type="molecule type" value="Genomic_DNA"/>
</dbReference>
<evidence type="ECO:0000313" key="10">
    <source>
        <dbReference type="EMBL" id="MCX7468795.1"/>
    </source>
</evidence>
<keyword evidence="4 5" id="KW-0687">Ribonucleoprotein</keyword>
<feature type="region of interest" description="Disordered" evidence="6">
    <location>
        <begin position="181"/>
        <end position="218"/>
    </location>
</feature>
<evidence type="ECO:0000256" key="1">
    <source>
        <dbReference type="ARBA" id="ARBA00022730"/>
    </source>
</evidence>
<dbReference type="AlphaFoldDB" id="A0A9Q4CB72"/>
<dbReference type="InterPro" id="IPR011035">
    <property type="entry name" value="Ribosomal_bL25/Gln-tRNA_synth"/>
</dbReference>
<evidence type="ECO:0000256" key="6">
    <source>
        <dbReference type="SAM" id="MobiDB-lite"/>
    </source>
</evidence>
<evidence type="ECO:0000313" key="12">
    <source>
        <dbReference type="Proteomes" id="UP001081709"/>
    </source>
</evidence>
<sequence length="218" mass="23546">MAINKAIPLEATPRTEFGKGAARRARRDGLIPVVIYSKTIDAPLHVTVDRLDFTAIIRNNGVNAVVDVDIEGEKQLAMVKHLDQNVLTFNIDHVDLLAISRGEKVEVEVPVVYTGEPAPGAMVIQDADVLAVEAPVLSIPEEFEINIEGLEIGTQISAADVKLDEDITLVSDPEMLIINILEPEEEELPEPGEEGEGDAEGESVEATEEGSTNDSDTE</sequence>
<comment type="function">
    <text evidence="5">This is one of the proteins that binds to the 5S RNA in the ribosome where it forms part of the central protuberance.</text>
</comment>
<feature type="domain" description="Large ribosomal subunit protein bL25 L25" evidence="7">
    <location>
        <begin position="9"/>
        <end position="96"/>
    </location>
</feature>
<evidence type="ECO:0000256" key="3">
    <source>
        <dbReference type="ARBA" id="ARBA00022980"/>
    </source>
</evidence>
<dbReference type="Pfam" id="PF01386">
    <property type="entry name" value="Ribosomal_L25p"/>
    <property type="match status" value="1"/>
</dbReference>
<keyword evidence="3 5" id="KW-0689">Ribosomal protein</keyword>
<evidence type="ECO:0000256" key="4">
    <source>
        <dbReference type="ARBA" id="ARBA00023274"/>
    </source>
</evidence>
<gene>
    <name evidence="5" type="primary">rplY</name>
    <name evidence="5" type="synonym">ctc</name>
    <name evidence="9" type="ORF">OS125_03780</name>
    <name evidence="10" type="ORF">OS129_07900</name>
</gene>
<dbReference type="GO" id="GO:0008097">
    <property type="term" value="F:5S rRNA binding"/>
    <property type="evidence" value="ECO:0007669"/>
    <property type="project" value="InterPro"/>
</dbReference>
<dbReference type="Proteomes" id="UP001071478">
    <property type="component" value="Unassembled WGS sequence"/>
</dbReference>
<dbReference type="Gene3D" id="2.40.240.10">
    <property type="entry name" value="Ribosomal Protein L25, Chain P"/>
    <property type="match status" value="1"/>
</dbReference>
<dbReference type="Gene3D" id="2.170.120.20">
    <property type="entry name" value="Ribosomal protein L25, beta domain"/>
    <property type="match status" value="1"/>
</dbReference>
<dbReference type="InterPro" id="IPR020057">
    <property type="entry name" value="Ribosomal_bL25_b-dom"/>
</dbReference>
<dbReference type="PANTHER" id="PTHR33284">
    <property type="entry name" value="RIBOSOMAL PROTEIN L25/GLN-TRNA SYNTHETASE, ANTI-CODON-BINDING DOMAIN-CONTAINING PROTEIN"/>
    <property type="match status" value="1"/>
</dbReference>
<protein>
    <recommendedName>
        <fullName evidence="5">Large ribosomal subunit protein bL25</fullName>
    </recommendedName>
    <alternativeName>
        <fullName evidence="5">General stress protein CTC</fullName>
    </alternativeName>
</protein>
<reference evidence="10" key="1">
    <citation type="submission" date="2022-11" db="EMBL/GenBank/DDBJ databases">
        <title>Corynebacterium sp. isolated from Penguins.</title>
        <authorList>
            <person name="Sedlar K."/>
            <person name="Svec P."/>
        </authorList>
    </citation>
    <scope>NUCLEOTIDE SEQUENCE</scope>
    <source>
        <strain evidence="9">P7003</strain>
        <strain evidence="10">P7374</strain>
    </source>
</reference>
<proteinExistence type="inferred from homology"/>
<dbReference type="Pfam" id="PF14693">
    <property type="entry name" value="Ribosomal_TL5_C"/>
    <property type="match status" value="1"/>
</dbReference>
<comment type="similarity">
    <text evidence="5">Belongs to the bacterial ribosomal protein bL25 family. CTC subfamily.</text>
</comment>
<evidence type="ECO:0000313" key="11">
    <source>
        <dbReference type="Proteomes" id="UP001071478"/>
    </source>
</evidence>